<evidence type="ECO:0000256" key="1">
    <source>
        <dbReference type="ARBA" id="ARBA00022517"/>
    </source>
</evidence>
<feature type="binding site" evidence="7">
    <location>
        <position position="14"/>
    </location>
    <ligand>
        <name>ATP</name>
        <dbReference type="ChEBI" id="CHEBI:30616"/>
    </ligand>
</feature>
<keyword evidence="5 7" id="KW-0418">Kinase</keyword>
<organism evidence="8 9">
    <name type="scientific">Candidatus Argoarchaeum ethanivorans</name>
    <dbReference type="NCBI Taxonomy" id="2608793"/>
    <lineage>
        <taxon>Archaea</taxon>
        <taxon>Methanobacteriati</taxon>
        <taxon>Methanobacteriota</taxon>
        <taxon>Stenosarchaea group</taxon>
        <taxon>Methanomicrobia</taxon>
        <taxon>Methanosarcinales</taxon>
        <taxon>Methanosarcinales incertae sedis</taxon>
        <taxon>GOM Arc I cluster</taxon>
        <taxon>Candidatus Argoarchaeum</taxon>
    </lineage>
</organism>
<evidence type="ECO:0000256" key="6">
    <source>
        <dbReference type="ARBA" id="ARBA00022840"/>
    </source>
</evidence>
<keyword evidence="6 7" id="KW-0067">ATP-binding</keyword>
<gene>
    <name evidence="8" type="ORF">EMLJLAPB_00485</name>
</gene>
<dbReference type="InterPro" id="IPR027417">
    <property type="entry name" value="P-loop_NTPase"/>
</dbReference>
<dbReference type="Proteomes" id="UP000634805">
    <property type="component" value="Unassembled WGS sequence"/>
</dbReference>
<comment type="subunit">
    <text evidence="7">Interacts with uS11. Not a structural component of 40S pre-ribosomes, but transiently interacts with them by binding to uS11.</text>
</comment>
<evidence type="ECO:0000313" key="9">
    <source>
        <dbReference type="Proteomes" id="UP000634805"/>
    </source>
</evidence>
<dbReference type="GO" id="GO:0005524">
    <property type="term" value="F:ATP binding"/>
    <property type="evidence" value="ECO:0007669"/>
    <property type="project" value="UniProtKB-UniRule"/>
</dbReference>
<keyword evidence="2 7" id="KW-0698">rRNA processing</keyword>
<keyword evidence="3 7" id="KW-0808">Transferase</keyword>
<sequence>MIIALSGTPGTGKTSTAKLLNDCNIINMNKLIKEHKLYTGVDHKRDTLIADQKEVQKQINHEMQNINHGDLNNTTVIEGHLSHKLENIDAVIVLRCHPSVLKKRLDKRGYSKPKIQENIDAEAIDIILSEAAQVCEQVYEINTTGNTVQQTQEQVEEIIKNIQENKQMPVKYFPGTINWIEEVNSSR</sequence>
<feature type="binding site" evidence="7">
    <location>
        <position position="10"/>
    </location>
    <ligand>
        <name>ATP</name>
        <dbReference type="ChEBI" id="CHEBI:30616"/>
    </ligand>
</feature>
<feature type="binding site" evidence="7">
    <location>
        <position position="108"/>
    </location>
    <ligand>
        <name>ATP</name>
        <dbReference type="ChEBI" id="CHEBI:30616"/>
    </ligand>
</feature>
<evidence type="ECO:0000313" key="8">
    <source>
        <dbReference type="EMBL" id="CAD6493227.1"/>
    </source>
</evidence>
<evidence type="ECO:0000256" key="5">
    <source>
        <dbReference type="ARBA" id="ARBA00022777"/>
    </source>
</evidence>
<feature type="region of interest" description="LID" evidence="7">
    <location>
        <begin position="107"/>
        <end position="117"/>
    </location>
</feature>
<comment type="catalytic activity">
    <reaction evidence="7">
        <text>ATP + H2O = ADP + phosphate + H(+)</text>
        <dbReference type="Rhea" id="RHEA:13065"/>
        <dbReference type="ChEBI" id="CHEBI:15377"/>
        <dbReference type="ChEBI" id="CHEBI:15378"/>
        <dbReference type="ChEBI" id="CHEBI:30616"/>
        <dbReference type="ChEBI" id="CHEBI:43474"/>
        <dbReference type="ChEBI" id="CHEBI:456216"/>
    </reaction>
</comment>
<dbReference type="GO" id="GO:0006364">
    <property type="term" value="P:rRNA processing"/>
    <property type="evidence" value="ECO:0007669"/>
    <property type="project" value="UniProtKB-KW"/>
</dbReference>
<feature type="binding site" evidence="7">
    <location>
        <position position="15"/>
    </location>
    <ligand>
        <name>ATP</name>
        <dbReference type="ChEBI" id="CHEBI:30616"/>
    </ligand>
</feature>
<dbReference type="EC" id="2.7.4.3" evidence="7"/>
<comment type="catalytic activity">
    <reaction evidence="7">
        <text>AMP + ATP = 2 ADP</text>
        <dbReference type="Rhea" id="RHEA:12973"/>
        <dbReference type="ChEBI" id="CHEBI:30616"/>
        <dbReference type="ChEBI" id="CHEBI:456215"/>
        <dbReference type="ChEBI" id="CHEBI:456216"/>
        <dbReference type="EC" id="2.7.4.3"/>
    </reaction>
</comment>
<dbReference type="AlphaFoldDB" id="A0A811TFD3"/>
<keyword evidence="1 7" id="KW-0690">Ribosome biogenesis</keyword>
<evidence type="ECO:0000256" key="7">
    <source>
        <dbReference type="HAMAP-Rule" id="MF_00039"/>
    </source>
</evidence>
<dbReference type="PANTHER" id="PTHR12595">
    <property type="entry name" value="POS9-ACTIVATING FACTOR FAP7-RELATED"/>
    <property type="match status" value="1"/>
</dbReference>
<dbReference type="GO" id="GO:0004017">
    <property type="term" value="F:AMP kinase activity"/>
    <property type="evidence" value="ECO:0007669"/>
    <property type="project" value="UniProtKB-UniRule"/>
</dbReference>
<dbReference type="EMBL" id="CAJHIS010000010">
    <property type="protein sequence ID" value="CAD6493227.1"/>
    <property type="molecule type" value="Genomic_DNA"/>
</dbReference>
<name>A0A811TFD3_9EURY</name>
<keyword evidence="4 7" id="KW-0547">Nucleotide-binding</keyword>
<dbReference type="PANTHER" id="PTHR12595:SF0">
    <property type="entry name" value="ADENYLATE KINASE ISOENZYME 6"/>
    <property type="match status" value="1"/>
</dbReference>
<evidence type="ECO:0000256" key="4">
    <source>
        <dbReference type="ARBA" id="ARBA00022741"/>
    </source>
</evidence>
<evidence type="ECO:0000256" key="3">
    <source>
        <dbReference type="ARBA" id="ARBA00022679"/>
    </source>
</evidence>
<feature type="binding site" evidence="7">
    <location>
        <position position="12"/>
    </location>
    <ligand>
        <name>ATP</name>
        <dbReference type="ChEBI" id="CHEBI:30616"/>
    </ligand>
</feature>
<protein>
    <recommendedName>
        <fullName evidence="7">Putative adenylate kinase</fullName>
        <shortName evidence="7">AK</shortName>
        <ecNumber evidence="7">2.7.4.3</ecNumber>
    </recommendedName>
    <alternativeName>
        <fullName evidence="7">ATP-AMP transphosphorylase</fullName>
    </alternativeName>
</protein>
<comment type="caution">
    <text evidence="7">Lacks conserved residue(s) required for the propagation of feature annotation.</text>
</comment>
<evidence type="ECO:0000256" key="2">
    <source>
        <dbReference type="ARBA" id="ARBA00022552"/>
    </source>
</evidence>
<comment type="similarity">
    <text evidence="7">Belongs to the adenylate kinase family. AK6 subfamily.</text>
</comment>
<dbReference type="Gene3D" id="3.40.50.300">
    <property type="entry name" value="P-loop containing nucleotide triphosphate hydrolases"/>
    <property type="match status" value="1"/>
</dbReference>
<dbReference type="HAMAP" id="MF_00039">
    <property type="entry name" value="Adenylate_kinase_AK6"/>
    <property type="match status" value="1"/>
</dbReference>
<accession>A0A811TFD3</accession>
<dbReference type="Pfam" id="PF13238">
    <property type="entry name" value="AAA_18"/>
    <property type="match status" value="1"/>
</dbReference>
<comment type="function">
    <text evidence="7">Broad-specificity nucleoside monophosphate (NMP) kinase that catalyzes the reversible transfer of the terminal phosphate group between nucleoside triphosphates and monophosphates. Has also ATPase activity. Involved in the late maturation steps of the 30S ribosomal particles, specifically 16S rRNA maturation. While NMP activity is not required for ribosome maturation, ATPase activity is. Associates transiently with small ribosomal subunit protein uS11. ATP hydrolysis breaks the interaction with uS11. May temporarily remove uS11 from the ribosome to enable a conformational change of the ribosomal RNA that is needed for the final maturation step of the small ribosomal subunit.</text>
</comment>
<reference evidence="8" key="1">
    <citation type="submission" date="2020-10" db="EMBL/GenBank/DDBJ databases">
        <authorList>
            <person name="Hahn C.J."/>
            <person name="Laso-Perez R."/>
            <person name="Vulcano F."/>
            <person name="Vaziourakis K.-M."/>
            <person name="Stokke R."/>
            <person name="Steen I.H."/>
            <person name="Teske A."/>
            <person name="Boetius A."/>
            <person name="Liebeke M."/>
            <person name="Amann R."/>
            <person name="Knittel K."/>
        </authorList>
    </citation>
    <scope>NUCLEOTIDE SEQUENCE</scope>
    <source>
        <strain evidence="8">Gfbio:e3339647-f889-4370-9287-4fb5cb688e4c:AG392D22_GoMArc1</strain>
    </source>
</reference>
<feature type="binding site" evidence="7">
    <location>
        <position position="13"/>
    </location>
    <ligand>
        <name>ATP</name>
        <dbReference type="ChEBI" id="CHEBI:30616"/>
    </ligand>
</feature>
<proteinExistence type="inferred from homology"/>
<dbReference type="SUPFAM" id="SSF52540">
    <property type="entry name" value="P-loop containing nucleoside triphosphate hydrolases"/>
    <property type="match status" value="1"/>
</dbReference>
<dbReference type="InterPro" id="IPR020618">
    <property type="entry name" value="Adenyl_kinase_AK6"/>
</dbReference>
<dbReference type="GO" id="GO:0042274">
    <property type="term" value="P:ribosomal small subunit biogenesis"/>
    <property type="evidence" value="ECO:0007669"/>
    <property type="project" value="UniProtKB-UniRule"/>
</dbReference>
<dbReference type="GO" id="GO:0016887">
    <property type="term" value="F:ATP hydrolysis activity"/>
    <property type="evidence" value="ECO:0007669"/>
    <property type="project" value="InterPro"/>
</dbReference>
<comment type="caution">
    <text evidence="8">The sequence shown here is derived from an EMBL/GenBank/DDBJ whole genome shotgun (WGS) entry which is preliminary data.</text>
</comment>